<sequence>MVFFVLHKSTSKPQSPQAMVAAAVSDWFSPAPREWQPGMGPQPLIYHPAAQQQLVWEPLPGSPQAQKPKFETGWRALPGQQPAAPNVPGTPGTPGNGIRAYTGPVQ</sequence>
<comment type="caution">
    <text evidence="2">The sequence shown here is derived from an EMBL/GenBank/DDBJ whole genome shotgun (WGS) entry which is preliminary data.</text>
</comment>
<name>A0A6V8LR99_9BACT</name>
<dbReference type="EMBL" id="BLTE01000001">
    <property type="protein sequence ID" value="GFK92296.1"/>
    <property type="molecule type" value="Genomic_DNA"/>
</dbReference>
<reference evidence="2 3" key="1">
    <citation type="submission" date="2020-04" db="EMBL/GenBank/DDBJ databases">
        <authorList>
            <consortium name="Desulfovibrio sp. FSS-1 genome sequencing consortium"/>
            <person name="Shimoshige H."/>
            <person name="Kobayashi H."/>
            <person name="Maekawa T."/>
        </authorList>
    </citation>
    <scope>NUCLEOTIDE SEQUENCE [LARGE SCALE GENOMIC DNA]</scope>
    <source>
        <strain evidence="2 3">SIID29052-01</strain>
    </source>
</reference>
<proteinExistence type="predicted"/>
<evidence type="ECO:0000313" key="3">
    <source>
        <dbReference type="Proteomes" id="UP000494245"/>
    </source>
</evidence>
<keyword evidence="3" id="KW-1185">Reference proteome</keyword>
<organism evidence="2 3">
    <name type="scientific">Fundidesulfovibrio magnetotacticus</name>
    <dbReference type="NCBI Taxonomy" id="2730080"/>
    <lineage>
        <taxon>Bacteria</taxon>
        <taxon>Pseudomonadati</taxon>
        <taxon>Thermodesulfobacteriota</taxon>
        <taxon>Desulfovibrionia</taxon>
        <taxon>Desulfovibrionales</taxon>
        <taxon>Desulfovibrionaceae</taxon>
        <taxon>Fundidesulfovibrio</taxon>
    </lineage>
</organism>
<dbReference type="AlphaFoldDB" id="A0A6V8LR99"/>
<evidence type="ECO:0000313" key="2">
    <source>
        <dbReference type="EMBL" id="GFK92296.1"/>
    </source>
</evidence>
<accession>A0A6V8LR99</accession>
<evidence type="ECO:0000256" key="1">
    <source>
        <dbReference type="SAM" id="MobiDB-lite"/>
    </source>
</evidence>
<gene>
    <name evidence="2" type="primary">mamI-3</name>
    <name evidence="2" type="ORF">NNJEOMEG_00119</name>
</gene>
<reference evidence="2 3" key="2">
    <citation type="submission" date="2020-05" db="EMBL/GenBank/DDBJ databases">
        <title>Draft genome sequence of Desulfovibrio sp. strainFSS-1.</title>
        <authorList>
            <person name="Shimoshige H."/>
            <person name="Kobayashi H."/>
            <person name="Maekawa T."/>
        </authorList>
    </citation>
    <scope>NUCLEOTIDE SEQUENCE [LARGE SCALE GENOMIC DNA]</scope>
    <source>
        <strain evidence="2 3">SIID29052-01</strain>
    </source>
</reference>
<dbReference type="Proteomes" id="UP000494245">
    <property type="component" value="Unassembled WGS sequence"/>
</dbReference>
<protein>
    <submittedName>
        <fullName evidence="2">Magnetosome protein mamI-3</fullName>
    </submittedName>
</protein>
<feature type="region of interest" description="Disordered" evidence="1">
    <location>
        <begin position="75"/>
        <end position="106"/>
    </location>
</feature>